<keyword evidence="6" id="KW-1185">Reference proteome</keyword>
<sequence>MANVRKNKIGGARHPDAFWLESLQVRFLHIQPHPLDYRWRIHKKTLRHSVLWFVEQGELMLWVDGNPHRCKEGDICVMPANGEISARSASQEIRLTSINFDADISFLSSQSWMNVLNVPIVFQGMHEELGPVISEMLRHSETPSPYAHLLMQSNMLRILFALLSKVGKDALPASISHMDNRIHAIVQFLLAHPEKMPKIAELAELVQLSESHLRKLFIQYTKQAPLHFVHQLKVEQAQRILIQCSKPVSQISRELGIENANYFTKLFKAKSGLTPMQYRQKYGLWLNDE</sequence>
<dbReference type="AlphaFoldDB" id="A0A916NS12"/>
<gene>
    <name evidence="5" type="primary">araC_11</name>
    <name evidence="5" type="ORF">PAESOLCIP111_05232</name>
</gene>
<dbReference type="GO" id="GO:0043565">
    <property type="term" value="F:sequence-specific DNA binding"/>
    <property type="evidence" value="ECO:0007669"/>
    <property type="project" value="InterPro"/>
</dbReference>
<evidence type="ECO:0000259" key="4">
    <source>
        <dbReference type="PROSITE" id="PS01124"/>
    </source>
</evidence>
<keyword evidence="3" id="KW-0804">Transcription</keyword>
<dbReference type="PROSITE" id="PS00041">
    <property type="entry name" value="HTH_ARAC_FAMILY_1"/>
    <property type="match status" value="1"/>
</dbReference>
<dbReference type="Pfam" id="PF02311">
    <property type="entry name" value="AraC_binding"/>
    <property type="match status" value="1"/>
</dbReference>
<dbReference type="PANTHER" id="PTHR43280:SF2">
    <property type="entry name" value="HTH-TYPE TRANSCRIPTIONAL REGULATOR EXSA"/>
    <property type="match status" value="1"/>
</dbReference>
<evidence type="ECO:0000313" key="5">
    <source>
        <dbReference type="EMBL" id="CAG7646734.1"/>
    </source>
</evidence>
<accession>A0A916NS12</accession>
<dbReference type="PROSITE" id="PS01124">
    <property type="entry name" value="HTH_ARAC_FAMILY_2"/>
    <property type="match status" value="1"/>
</dbReference>
<proteinExistence type="predicted"/>
<dbReference type="InterPro" id="IPR018062">
    <property type="entry name" value="HTH_AraC-typ_CS"/>
</dbReference>
<feature type="domain" description="HTH araC/xylS-type" evidence="4">
    <location>
        <begin position="183"/>
        <end position="281"/>
    </location>
</feature>
<keyword evidence="2" id="KW-0238">DNA-binding</keyword>
<evidence type="ECO:0000256" key="2">
    <source>
        <dbReference type="ARBA" id="ARBA00023125"/>
    </source>
</evidence>
<organism evidence="5 6">
    <name type="scientific">Paenibacillus solanacearum</name>
    <dbReference type="NCBI Taxonomy" id="2048548"/>
    <lineage>
        <taxon>Bacteria</taxon>
        <taxon>Bacillati</taxon>
        <taxon>Bacillota</taxon>
        <taxon>Bacilli</taxon>
        <taxon>Bacillales</taxon>
        <taxon>Paenibacillaceae</taxon>
        <taxon>Paenibacillus</taxon>
    </lineage>
</organism>
<keyword evidence="1" id="KW-0805">Transcription regulation</keyword>
<evidence type="ECO:0000256" key="3">
    <source>
        <dbReference type="ARBA" id="ARBA00023163"/>
    </source>
</evidence>
<name>A0A916NS12_9BACL</name>
<dbReference type="GO" id="GO:0003700">
    <property type="term" value="F:DNA-binding transcription factor activity"/>
    <property type="evidence" value="ECO:0007669"/>
    <property type="project" value="InterPro"/>
</dbReference>
<dbReference type="RefSeq" id="WP_218094953.1">
    <property type="nucleotide sequence ID" value="NZ_CAJVAS010000035.1"/>
</dbReference>
<dbReference type="PANTHER" id="PTHR43280">
    <property type="entry name" value="ARAC-FAMILY TRANSCRIPTIONAL REGULATOR"/>
    <property type="match status" value="1"/>
</dbReference>
<reference evidence="5" key="1">
    <citation type="submission" date="2021-06" db="EMBL/GenBank/DDBJ databases">
        <authorList>
            <person name="Criscuolo A."/>
        </authorList>
    </citation>
    <scope>NUCLEOTIDE SEQUENCE</scope>
    <source>
        <strain evidence="5">CIP111600</strain>
    </source>
</reference>
<comment type="caution">
    <text evidence="5">The sequence shown here is derived from an EMBL/GenBank/DDBJ whole genome shotgun (WGS) entry which is preliminary data.</text>
</comment>
<dbReference type="InterPro" id="IPR018060">
    <property type="entry name" value="HTH_AraC"/>
</dbReference>
<dbReference type="InterPro" id="IPR003313">
    <property type="entry name" value="AraC-bd"/>
</dbReference>
<evidence type="ECO:0000256" key="1">
    <source>
        <dbReference type="ARBA" id="ARBA00023015"/>
    </source>
</evidence>
<dbReference type="Proteomes" id="UP000693672">
    <property type="component" value="Unassembled WGS sequence"/>
</dbReference>
<dbReference type="SMART" id="SM00342">
    <property type="entry name" value="HTH_ARAC"/>
    <property type="match status" value="1"/>
</dbReference>
<dbReference type="EMBL" id="CAJVAS010000035">
    <property type="protein sequence ID" value="CAG7646734.1"/>
    <property type="molecule type" value="Genomic_DNA"/>
</dbReference>
<protein>
    <submittedName>
        <fullName evidence="5">Arabinose operon regulatory protein</fullName>
    </submittedName>
</protein>
<evidence type="ECO:0000313" key="6">
    <source>
        <dbReference type="Proteomes" id="UP000693672"/>
    </source>
</evidence>
<dbReference type="Pfam" id="PF12833">
    <property type="entry name" value="HTH_18"/>
    <property type="match status" value="1"/>
</dbReference>